<keyword evidence="3 6" id="KW-0694">RNA-binding</keyword>
<feature type="compositionally biased region" description="Low complexity" evidence="7">
    <location>
        <begin position="182"/>
        <end position="204"/>
    </location>
</feature>
<evidence type="ECO:0000313" key="9">
    <source>
        <dbReference type="EMBL" id="TIA90144.1"/>
    </source>
</evidence>
<evidence type="ECO:0000256" key="4">
    <source>
        <dbReference type="ARBA" id="ARBA00022980"/>
    </source>
</evidence>
<dbReference type="GO" id="GO:0042274">
    <property type="term" value="P:ribosomal small subunit biogenesis"/>
    <property type="evidence" value="ECO:0007669"/>
    <property type="project" value="TreeGrafter"/>
</dbReference>
<dbReference type="PROSITE" id="PS50889">
    <property type="entry name" value="S4"/>
    <property type="match status" value="1"/>
</dbReference>
<name>A0A4T0FRB4_9BASI</name>
<dbReference type="GO" id="GO:0003735">
    <property type="term" value="F:structural constituent of ribosome"/>
    <property type="evidence" value="ECO:0007669"/>
    <property type="project" value="TreeGrafter"/>
</dbReference>
<organism evidence="9 10">
    <name type="scientific">Wallemia hederae</name>
    <dbReference type="NCBI Taxonomy" id="1540922"/>
    <lineage>
        <taxon>Eukaryota</taxon>
        <taxon>Fungi</taxon>
        <taxon>Dikarya</taxon>
        <taxon>Basidiomycota</taxon>
        <taxon>Wallemiomycotina</taxon>
        <taxon>Wallemiomycetes</taxon>
        <taxon>Wallemiales</taxon>
        <taxon>Wallemiaceae</taxon>
        <taxon>Wallemia</taxon>
    </lineage>
</organism>
<dbReference type="GO" id="GO:0005763">
    <property type="term" value="C:mitochondrial small ribosomal subunit"/>
    <property type="evidence" value="ECO:0007669"/>
    <property type="project" value="TreeGrafter"/>
</dbReference>
<comment type="caution">
    <text evidence="9">The sequence shown here is derived from an EMBL/GenBank/DDBJ whole genome shotgun (WGS) entry which is preliminary data.</text>
</comment>
<evidence type="ECO:0000259" key="8">
    <source>
        <dbReference type="SMART" id="SM00363"/>
    </source>
</evidence>
<evidence type="ECO:0000256" key="6">
    <source>
        <dbReference type="PROSITE-ProRule" id="PRU00182"/>
    </source>
</evidence>
<dbReference type="GO" id="GO:0019843">
    <property type="term" value="F:rRNA binding"/>
    <property type="evidence" value="ECO:0007669"/>
    <property type="project" value="UniProtKB-KW"/>
</dbReference>
<dbReference type="Proteomes" id="UP000310189">
    <property type="component" value="Unassembled WGS sequence"/>
</dbReference>
<feature type="compositionally biased region" description="Acidic residues" evidence="7">
    <location>
        <begin position="172"/>
        <end position="181"/>
    </location>
</feature>
<reference evidence="9 10" key="1">
    <citation type="submission" date="2019-03" db="EMBL/GenBank/DDBJ databases">
        <title>Sequencing 23 genomes of Wallemia ichthyophaga.</title>
        <authorList>
            <person name="Gostincar C."/>
        </authorList>
    </citation>
    <scope>NUCLEOTIDE SEQUENCE [LARGE SCALE GENOMIC DNA]</scope>
    <source>
        <strain evidence="9 10">EXF-5753</strain>
    </source>
</reference>
<evidence type="ECO:0000256" key="7">
    <source>
        <dbReference type="SAM" id="MobiDB-lite"/>
    </source>
</evidence>
<dbReference type="SMART" id="SM00363">
    <property type="entry name" value="S4"/>
    <property type="match status" value="1"/>
</dbReference>
<feature type="domain" description="RNA-binding S4" evidence="8">
    <location>
        <begin position="105"/>
        <end position="167"/>
    </location>
</feature>
<dbReference type="PROSITE" id="PS00632">
    <property type="entry name" value="RIBOSOMAL_S4"/>
    <property type="match status" value="1"/>
</dbReference>
<dbReference type="InterPro" id="IPR002942">
    <property type="entry name" value="S4_RNA-bd"/>
</dbReference>
<dbReference type="InterPro" id="IPR022801">
    <property type="entry name" value="Ribosomal_uS4"/>
</dbReference>
<feature type="region of interest" description="Disordered" evidence="7">
    <location>
        <begin position="166"/>
        <end position="218"/>
    </location>
</feature>
<dbReference type="InterPro" id="IPR018079">
    <property type="entry name" value="Ribosomal_uS4_CS"/>
</dbReference>
<keyword evidence="4" id="KW-0689">Ribosomal protein</keyword>
<sequence>MSWRGSNLYNLYNISYGYNSLSTKFNKTSSTLFQQRFKAKKMVRSYHGDFLQEGLFRKWYLPQQLPIINSPNKEKAGIAKWSKQTPTKQNQTTPVTSLMFAELERRLDHLLFRSCMASSIYEARRLIVQGHVSLNGYRHNDPNTRLDPGDLVSCNPNVVSTLQFPKEQQSTEAEEGAEEAAEAATETAETPESNSSSPSSSSSSQHDPSDTPNHPRPFNLPLYASPHIFIPPYIEPSFQTCSFIYLRHPTARPGYSEIPSPFAADGDVMKLAWEWYVGRQIRARNLGSGPWGGPRRPSGTKRGKGEERRG</sequence>
<feature type="region of interest" description="Disordered" evidence="7">
    <location>
        <begin position="284"/>
        <end position="310"/>
    </location>
</feature>
<protein>
    <recommendedName>
        <fullName evidence="8">RNA-binding S4 domain-containing protein</fullName>
    </recommendedName>
</protein>
<dbReference type="Pfam" id="PF01479">
    <property type="entry name" value="S4"/>
    <property type="match status" value="1"/>
</dbReference>
<comment type="similarity">
    <text evidence="1">Belongs to the universal ribosomal protein uS4 family.</text>
</comment>
<dbReference type="InterPro" id="IPR036986">
    <property type="entry name" value="S4_RNA-bd_sf"/>
</dbReference>
<dbReference type="PANTHER" id="PTHR11831">
    <property type="entry name" value="30S 40S RIBOSOMAL PROTEIN"/>
    <property type="match status" value="1"/>
</dbReference>
<dbReference type="OrthoDB" id="3356781at2759"/>
<dbReference type="Gene3D" id="3.10.290.10">
    <property type="entry name" value="RNA-binding S4 domain"/>
    <property type="match status" value="1"/>
</dbReference>
<proteinExistence type="inferred from homology"/>
<evidence type="ECO:0000256" key="3">
    <source>
        <dbReference type="ARBA" id="ARBA00022884"/>
    </source>
</evidence>
<gene>
    <name evidence="9" type="ORF">E3P99_01697</name>
</gene>
<evidence type="ECO:0000256" key="1">
    <source>
        <dbReference type="ARBA" id="ARBA00007465"/>
    </source>
</evidence>
<keyword evidence="10" id="KW-1185">Reference proteome</keyword>
<dbReference type="EMBL" id="SPNW01000021">
    <property type="protein sequence ID" value="TIA90144.1"/>
    <property type="molecule type" value="Genomic_DNA"/>
</dbReference>
<keyword evidence="5" id="KW-0687">Ribonucleoprotein</keyword>
<dbReference type="CDD" id="cd00165">
    <property type="entry name" value="S4"/>
    <property type="match status" value="1"/>
</dbReference>
<evidence type="ECO:0000256" key="5">
    <source>
        <dbReference type="ARBA" id="ARBA00023274"/>
    </source>
</evidence>
<dbReference type="AlphaFoldDB" id="A0A4T0FRB4"/>
<dbReference type="PANTHER" id="PTHR11831:SF4">
    <property type="entry name" value="SMALL RIBOSOMAL SUBUNIT PROTEIN US4M"/>
    <property type="match status" value="1"/>
</dbReference>
<evidence type="ECO:0000313" key="10">
    <source>
        <dbReference type="Proteomes" id="UP000310189"/>
    </source>
</evidence>
<evidence type="ECO:0000256" key="2">
    <source>
        <dbReference type="ARBA" id="ARBA00022730"/>
    </source>
</evidence>
<accession>A0A4T0FRB4</accession>
<dbReference type="SUPFAM" id="SSF55174">
    <property type="entry name" value="Alpha-L RNA-binding motif"/>
    <property type="match status" value="1"/>
</dbReference>
<keyword evidence="2 6" id="KW-0699">rRNA-binding</keyword>